<evidence type="ECO:0000313" key="2">
    <source>
        <dbReference type="Proteomes" id="UP000266841"/>
    </source>
</evidence>
<dbReference type="AlphaFoldDB" id="K0TIW8"/>
<keyword evidence="2" id="KW-1185">Reference proteome</keyword>
<name>K0TIW8_THAOC</name>
<evidence type="ECO:0000313" key="1">
    <source>
        <dbReference type="EMBL" id="EJK73751.1"/>
    </source>
</evidence>
<comment type="caution">
    <text evidence="1">The sequence shown here is derived from an EMBL/GenBank/DDBJ whole genome shotgun (WGS) entry which is preliminary data.</text>
</comment>
<dbReference type="EMBL" id="AGNL01004239">
    <property type="protein sequence ID" value="EJK73751.1"/>
    <property type="molecule type" value="Genomic_DNA"/>
</dbReference>
<sequence length="184" mass="19887">LLVHIFGRGRPRASCSSARPGWRAGGLFVWQLPLSYEVLDGCKVLTSPRTSVLPPSPLSFDACVVTGKSLTTKSAIPHLNQDALTALDSQFLPAVGKCQKALQPCQRQSKCALKGVMTRKVKCKDGAAVAIGVAQGTMSIDDEDVKDDEGDKEAHPIIFNTSFWARRAWGEFRDSHGDVHAPQS</sequence>
<reference evidence="1 2" key="1">
    <citation type="journal article" date="2012" name="Genome Biol.">
        <title>Genome and low-iron response of an oceanic diatom adapted to chronic iron limitation.</title>
        <authorList>
            <person name="Lommer M."/>
            <person name="Specht M."/>
            <person name="Roy A.S."/>
            <person name="Kraemer L."/>
            <person name="Andreson R."/>
            <person name="Gutowska M.A."/>
            <person name="Wolf J."/>
            <person name="Bergner S.V."/>
            <person name="Schilhabel M.B."/>
            <person name="Klostermeier U.C."/>
            <person name="Beiko R.G."/>
            <person name="Rosenstiel P."/>
            <person name="Hippler M."/>
            <person name="Laroche J."/>
        </authorList>
    </citation>
    <scope>NUCLEOTIDE SEQUENCE [LARGE SCALE GENOMIC DNA]</scope>
    <source>
        <strain evidence="1 2">CCMP1005</strain>
    </source>
</reference>
<feature type="non-terminal residue" evidence="1">
    <location>
        <position position="1"/>
    </location>
</feature>
<organism evidence="1 2">
    <name type="scientific">Thalassiosira oceanica</name>
    <name type="common">Marine diatom</name>
    <dbReference type="NCBI Taxonomy" id="159749"/>
    <lineage>
        <taxon>Eukaryota</taxon>
        <taxon>Sar</taxon>
        <taxon>Stramenopiles</taxon>
        <taxon>Ochrophyta</taxon>
        <taxon>Bacillariophyta</taxon>
        <taxon>Coscinodiscophyceae</taxon>
        <taxon>Thalassiosirophycidae</taxon>
        <taxon>Thalassiosirales</taxon>
        <taxon>Thalassiosiraceae</taxon>
        <taxon>Thalassiosira</taxon>
    </lineage>
</organism>
<protein>
    <submittedName>
        <fullName evidence="1">Uncharacterized protein</fullName>
    </submittedName>
</protein>
<accession>K0TIW8</accession>
<dbReference type="Proteomes" id="UP000266841">
    <property type="component" value="Unassembled WGS sequence"/>
</dbReference>
<proteinExistence type="predicted"/>
<gene>
    <name evidence="1" type="ORF">THAOC_04606</name>
</gene>